<dbReference type="AlphaFoldDB" id="A0A5C1DJR1"/>
<dbReference type="EMBL" id="CP043473">
    <property type="protein sequence ID" value="QEL56862.1"/>
    <property type="molecule type" value="Genomic_DNA"/>
</dbReference>
<gene>
    <name evidence="1" type="ORF">FYK34_15480</name>
</gene>
<protein>
    <submittedName>
        <fullName evidence="1">Uncharacterized protein</fullName>
    </submittedName>
</protein>
<keyword evidence="2" id="KW-1185">Reference proteome</keyword>
<dbReference type="RefSeq" id="WP_149297929.1">
    <property type="nucleotide sequence ID" value="NZ_CP043473.1"/>
</dbReference>
<sequence>MGYKRYTLEGEAVFLVTPGTFKGEVIDGYEVRHACEVLYRAGMLQRPKGRAGWTVHGGKGVGQVYRMQLHPHDGEAEE</sequence>
<dbReference type="Proteomes" id="UP000322079">
    <property type="component" value="Chromosome"/>
</dbReference>
<reference evidence="1 2" key="1">
    <citation type="submission" date="2019-08" db="EMBL/GenBank/DDBJ databases">
        <title>Chromobacterium paludis, a novel bacterium isolated from a Maryland marsh pond.</title>
        <authorList>
            <person name="Blackburn M.B."/>
            <person name="Gundersen-Rindal D.E."/>
        </authorList>
    </citation>
    <scope>NUCLEOTIDE SEQUENCE [LARGE SCALE GENOMIC DNA]</scope>
    <source>
        <strain evidence="2">IIBBL 257-1</strain>
    </source>
</reference>
<evidence type="ECO:0000313" key="2">
    <source>
        <dbReference type="Proteomes" id="UP000322079"/>
    </source>
</evidence>
<evidence type="ECO:0000313" key="1">
    <source>
        <dbReference type="EMBL" id="QEL56862.1"/>
    </source>
</evidence>
<organism evidence="1 2">
    <name type="scientific">Chromobacterium paludis</name>
    <dbReference type="NCBI Taxonomy" id="2605945"/>
    <lineage>
        <taxon>Bacteria</taxon>
        <taxon>Pseudomonadati</taxon>
        <taxon>Pseudomonadota</taxon>
        <taxon>Betaproteobacteria</taxon>
        <taxon>Neisseriales</taxon>
        <taxon>Chromobacteriaceae</taxon>
        <taxon>Chromobacterium</taxon>
    </lineage>
</organism>
<name>A0A5C1DJR1_9NEIS</name>
<dbReference type="KEGG" id="chrm:FYK34_15480"/>
<accession>A0A5C1DJR1</accession>
<proteinExistence type="predicted"/>